<evidence type="ECO:0000256" key="2">
    <source>
        <dbReference type="SAM" id="Phobius"/>
    </source>
</evidence>
<dbReference type="PANTHER" id="PTHR36168">
    <property type="entry name" value="CHROMOSOME 1, WHOLE GENOME SHOTGUN SEQUENCE"/>
    <property type="match status" value="1"/>
</dbReference>
<keyword evidence="2" id="KW-1133">Transmembrane helix</keyword>
<accession>A0A1Y2FAC1</accession>
<keyword evidence="2" id="KW-0472">Membrane</keyword>
<keyword evidence="2" id="KW-0812">Transmembrane</keyword>
<dbReference type="Pfam" id="PF24913">
    <property type="entry name" value="WHD_AAA_fung"/>
    <property type="match status" value="1"/>
</dbReference>
<dbReference type="InterPro" id="IPR041664">
    <property type="entry name" value="AAA_16"/>
</dbReference>
<dbReference type="InterPro" id="IPR056808">
    <property type="entry name" value="HTH_AAA"/>
</dbReference>
<dbReference type="OrthoDB" id="511599at2759"/>
<feature type="domain" description="Orc1-like AAA ATPase" evidence="3">
    <location>
        <begin position="113"/>
        <end position="240"/>
    </location>
</feature>
<name>A0A1Y2FAC1_9BASI</name>
<dbReference type="SUPFAM" id="SSF52540">
    <property type="entry name" value="P-loop containing nucleoside triphosphate hydrolases"/>
    <property type="match status" value="1"/>
</dbReference>
<dbReference type="InParanoid" id="A0A1Y2FAC1"/>
<feature type="region of interest" description="Disordered" evidence="1">
    <location>
        <begin position="1"/>
        <end position="25"/>
    </location>
</feature>
<feature type="domain" description="AAA protein C-terminal winged helix" evidence="4">
    <location>
        <begin position="346"/>
        <end position="500"/>
    </location>
</feature>
<evidence type="ECO:0000256" key="1">
    <source>
        <dbReference type="SAM" id="MobiDB-lite"/>
    </source>
</evidence>
<dbReference type="Proteomes" id="UP000193467">
    <property type="component" value="Unassembled WGS sequence"/>
</dbReference>
<proteinExistence type="predicted"/>
<evidence type="ECO:0000259" key="4">
    <source>
        <dbReference type="Pfam" id="PF24913"/>
    </source>
</evidence>
<dbReference type="Gene3D" id="3.40.50.300">
    <property type="entry name" value="P-loop containing nucleotide triphosphate hydrolases"/>
    <property type="match status" value="1"/>
</dbReference>
<evidence type="ECO:0000313" key="5">
    <source>
        <dbReference type="EMBL" id="ORY80286.1"/>
    </source>
</evidence>
<keyword evidence="6" id="KW-1185">Reference proteome</keyword>
<dbReference type="EMBL" id="MCGR01000025">
    <property type="protein sequence ID" value="ORY80286.1"/>
    <property type="molecule type" value="Genomic_DNA"/>
</dbReference>
<gene>
    <name evidence="5" type="ORF">BCR35DRAFT_331932</name>
</gene>
<protein>
    <recommendedName>
        <fullName evidence="7">Orc1-like AAA ATPase domain-containing protein</fullName>
    </recommendedName>
</protein>
<dbReference type="PANTHER" id="PTHR36168:SF1">
    <property type="entry name" value="ORC1-LIKE AAA ATPASE DOMAIN-CONTAINING PROTEIN"/>
    <property type="match status" value="1"/>
</dbReference>
<dbReference type="Pfam" id="PF13191">
    <property type="entry name" value="AAA_16"/>
    <property type="match status" value="1"/>
</dbReference>
<evidence type="ECO:0008006" key="7">
    <source>
        <dbReference type="Google" id="ProtNLM"/>
    </source>
</evidence>
<sequence>MRTDDDPDHLPPSQGDKKGKGGGGGNAWMPGIESALATGAGIVLLAAAGLFYHKWYKWEVLRKMRRAFASGYDPVLELASASSRDSDGQPLPGRVVRKEQDYINKVINGEISGSYLLLMGPKGVGKSSMIIDAMVANQADGCAMLEAHEDPEVVRLRLGKALDFEYNEDSFAGLFQRKDPREAGPRLDIERALAKLEKVAIRYRRERGRPMVLVLNNIHFIHDDEEGHSLLHMLQQRAESWAQAGVLTMIFASDDFHVYRSLKKAASRMHVLSIRDLTPSETHTFLRGSHSTAFPSAPPMTPAESMKVWEMIGGRMSYLGKVAKHEDVLNAAEDMVEEEREWLHHRLGLIPDHDDDVMDEQKVSSCSFLLFQAFAKLAEEADARKEFVPLAEDQATLSLLSDAAPAELQAVDLDKQLEEDLVNVLTEDMDPKVSYREAREIMTRPDYILDLDHHNIINVDVHHQVRPDSRLMLSVFRRICAEEDFQEKLDNVRDRVDEIESLHRTSELTVKSDNDLGGFLRLRVGNLGREHELKKEDEDEEGEGKREV</sequence>
<evidence type="ECO:0000259" key="3">
    <source>
        <dbReference type="Pfam" id="PF13191"/>
    </source>
</evidence>
<dbReference type="AlphaFoldDB" id="A0A1Y2FAC1"/>
<comment type="caution">
    <text evidence="5">The sequence shown here is derived from an EMBL/GenBank/DDBJ whole genome shotgun (WGS) entry which is preliminary data.</text>
</comment>
<evidence type="ECO:0000313" key="6">
    <source>
        <dbReference type="Proteomes" id="UP000193467"/>
    </source>
</evidence>
<dbReference type="STRING" id="106004.A0A1Y2FAC1"/>
<feature type="transmembrane region" description="Helical" evidence="2">
    <location>
        <begin position="35"/>
        <end position="56"/>
    </location>
</feature>
<organism evidence="5 6">
    <name type="scientific">Leucosporidium creatinivorum</name>
    <dbReference type="NCBI Taxonomy" id="106004"/>
    <lineage>
        <taxon>Eukaryota</taxon>
        <taxon>Fungi</taxon>
        <taxon>Dikarya</taxon>
        <taxon>Basidiomycota</taxon>
        <taxon>Pucciniomycotina</taxon>
        <taxon>Microbotryomycetes</taxon>
        <taxon>Leucosporidiales</taxon>
        <taxon>Leucosporidium</taxon>
    </lineage>
</organism>
<dbReference type="InterPro" id="IPR027417">
    <property type="entry name" value="P-loop_NTPase"/>
</dbReference>
<reference evidence="5 6" key="1">
    <citation type="submission" date="2016-07" db="EMBL/GenBank/DDBJ databases">
        <title>Pervasive Adenine N6-methylation of Active Genes in Fungi.</title>
        <authorList>
            <consortium name="DOE Joint Genome Institute"/>
            <person name="Mondo S.J."/>
            <person name="Dannebaum R.O."/>
            <person name="Kuo R.C."/>
            <person name="Labutti K."/>
            <person name="Haridas S."/>
            <person name="Kuo A."/>
            <person name="Salamov A."/>
            <person name="Ahrendt S.R."/>
            <person name="Lipzen A."/>
            <person name="Sullivan W."/>
            <person name="Andreopoulos W.B."/>
            <person name="Clum A."/>
            <person name="Lindquist E."/>
            <person name="Daum C."/>
            <person name="Ramamoorthy G.K."/>
            <person name="Gryganskyi A."/>
            <person name="Culley D."/>
            <person name="Magnuson J.K."/>
            <person name="James T.Y."/>
            <person name="O'Malley M.A."/>
            <person name="Stajich J.E."/>
            <person name="Spatafora J.W."/>
            <person name="Visel A."/>
            <person name="Grigoriev I.V."/>
        </authorList>
    </citation>
    <scope>NUCLEOTIDE SEQUENCE [LARGE SCALE GENOMIC DNA]</scope>
    <source>
        <strain evidence="5 6">62-1032</strain>
    </source>
</reference>